<feature type="coiled-coil region" evidence="2">
    <location>
        <begin position="567"/>
        <end position="647"/>
    </location>
</feature>
<evidence type="ECO:0000256" key="3">
    <source>
        <dbReference type="SAM" id="MobiDB-lite"/>
    </source>
</evidence>
<keyword evidence="1" id="KW-0863">Zinc-finger</keyword>
<feature type="compositionally biased region" description="Basic and acidic residues" evidence="3">
    <location>
        <begin position="440"/>
        <end position="496"/>
    </location>
</feature>
<name>A0A2Z7BV47_9LAMI</name>
<keyword evidence="1" id="KW-0862">Zinc</keyword>
<dbReference type="EMBL" id="KV002719">
    <property type="protein sequence ID" value="KZV37518.1"/>
    <property type="molecule type" value="Genomic_DNA"/>
</dbReference>
<evidence type="ECO:0000259" key="4">
    <source>
        <dbReference type="PROSITE" id="PS50158"/>
    </source>
</evidence>
<feature type="region of interest" description="Disordered" evidence="3">
    <location>
        <begin position="1"/>
        <end position="52"/>
    </location>
</feature>
<gene>
    <name evidence="5" type="ORF">F511_09685</name>
</gene>
<evidence type="ECO:0000313" key="6">
    <source>
        <dbReference type="Proteomes" id="UP000250235"/>
    </source>
</evidence>
<accession>A0A2Z7BV47</accession>
<reference evidence="5 6" key="1">
    <citation type="journal article" date="2015" name="Proc. Natl. Acad. Sci. U.S.A.">
        <title>The resurrection genome of Boea hygrometrica: A blueprint for survival of dehydration.</title>
        <authorList>
            <person name="Xiao L."/>
            <person name="Yang G."/>
            <person name="Zhang L."/>
            <person name="Yang X."/>
            <person name="Zhao S."/>
            <person name="Ji Z."/>
            <person name="Zhou Q."/>
            <person name="Hu M."/>
            <person name="Wang Y."/>
            <person name="Chen M."/>
            <person name="Xu Y."/>
            <person name="Jin H."/>
            <person name="Xiao X."/>
            <person name="Hu G."/>
            <person name="Bao F."/>
            <person name="Hu Y."/>
            <person name="Wan P."/>
            <person name="Li L."/>
            <person name="Deng X."/>
            <person name="Kuang T."/>
            <person name="Xiang C."/>
            <person name="Zhu J.K."/>
            <person name="Oliver M.J."/>
            <person name="He Y."/>
        </authorList>
    </citation>
    <scope>NUCLEOTIDE SEQUENCE [LARGE SCALE GENOMIC DNA]</scope>
    <source>
        <strain evidence="6">cv. XS01</strain>
    </source>
</reference>
<keyword evidence="1" id="KW-0479">Metal-binding</keyword>
<keyword evidence="2" id="KW-0175">Coiled coil</keyword>
<feature type="compositionally biased region" description="Low complexity" evidence="3">
    <location>
        <begin position="32"/>
        <end position="42"/>
    </location>
</feature>
<feature type="compositionally biased region" description="Low complexity" evidence="3">
    <location>
        <begin position="176"/>
        <end position="187"/>
    </location>
</feature>
<organism evidence="5 6">
    <name type="scientific">Dorcoceras hygrometricum</name>
    <dbReference type="NCBI Taxonomy" id="472368"/>
    <lineage>
        <taxon>Eukaryota</taxon>
        <taxon>Viridiplantae</taxon>
        <taxon>Streptophyta</taxon>
        <taxon>Embryophyta</taxon>
        <taxon>Tracheophyta</taxon>
        <taxon>Spermatophyta</taxon>
        <taxon>Magnoliopsida</taxon>
        <taxon>eudicotyledons</taxon>
        <taxon>Gunneridae</taxon>
        <taxon>Pentapetalae</taxon>
        <taxon>asterids</taxon>
        <taxon>lamiids</taxon>
        <taxon>Lamiales</taxon>
        <taxon>Gesneriaceae</taxon>
        <taxon>Didymocarpoideae</taxon>
        <taxon>Trichosporeae</taxon>
        <taxon>Loxocarpinae</taxon>
        <taxon>Dorcoceras</taxon>
    </lineage>
</organism>
<feature type="region of interest" description="Disordered" evidence="3">
    <location>
        <begin position="355"/>
        <end position="382"/>
    </location>
</feature>
<feature type="region of interest" description="Disordered" evidence="3">
    <location>
        <begin position="662"/>
        <end position="685"/>
    </location>
</feature>
<feature type="compositionally biased region" description="Basic residues" evidence="3">
    <location>
        <begin position="1"/>
        <end position="14"/>
    </location>
</feature>
<sequence length="1208" mass="136612">MKNNNKRFSRKHDRKVLVAEESTKSWADSDSDASSSSSSSSESEQEEVHCFMADQTDEDEVFDFSNVEFTRDDLVIALNDMVKEYRKLTHSFEEAKAENISLKSCSAESSSDEQEDADTLKTELSKLQAENDQTDEDEVFDFSNVEFTRDDLVIALNDMVKEYRKLSHSFEEAKAENNSLKSSSAESSSDEQEDADTLKTELTLNQRWRRSAKLLCPRTEKFVGSSAGLSFWLCNDLGEDREAADVFVQWNPIVLPLVPAVGRLLDAPISLFKMRRNPSILLRGRGSNSNRIAKGFDLEGNSSRRRQIRVPMVLAAVLVECLVDSAEEGIRLHSVVVFRGPAVYEFELETRSEASSTSQPTKALAATTTTEQCSPSTSKSADQLSDDVMSLFVKKFWKYLRRSYNPFSPYNNFHKSDKVDSDLKCYNCDRPWHFSADCKRTRKEDRSRDDKRSNDRYRRDDKEDRYKREDKTEDRAVERSKERSKDRRMRTRSDKRPNRKHDRKVLVAEESNKSWADTGSESSSSSSSSSDSEQEEVHYFMDDQTSDDEVFDFSNVEFTREDLVSALNNMVKEYRKLSHSFEEAKAENISLKSSSIESSSDELYDIDNLKIELSKLIVDNELLRSESSDLKAEVEKLTKEMSSWNQSARALHKLQEIQNSANDRTGLGFSSGESSEGETSTQSQSAYDKFNKMSFVKANVIYDWFESIKFDEQNSPKLNDNGKAGIGFSKPENSKTSWLKNKLDKDKAKAGRKPFPQGTVVEETVVDAKETQGPTEERHCDTDEEIETERAVEEDLEMSDGEQGVDKQVDELIDADEKMSLEDILMTIPVDVPLPSVGIEITKITMGKEIKIPGVDEKTQYLASLPKIPVDNKGKAIIMEKDPMKGNPAKEHYSLICTDIDLLVHLRAQCSFLDFFPVVSEPFRLLRKRWADVCPEAVEFCASRRLLPIGSLNFCRALAIVEPDSSFSYRQPTVFALRFSQFCTVYIQYSLFSWLPTTDIIDFLSSIAMDRTVFRSVLIAQNTVSVAPIVQLIDEHSSSDSTSDDISMDFADQDTTAATSHSPPTISTDVQNVLAQLRASIDLIQFELLEHKDDQKVSIQAGGAALDTVDVRREVKTVNAKVDILSSRLDDVKKDVEATKEAISHKLLEFQSQAQANHIVLTDQLGQLVDYINRGGNARGKERAAEDLNHHLPFKSETVAMQVVVVML</sequence>
<protein>
    <recommendedName>
        <fullName evidence="4">CCHC-type domain-containing protein</fullName>
    </recommendedName>
</protein>
<feature type="compositionally biased region" description="Low complexity" evidence="3">
    <location>
        <begin position="520"/>
        <end position="531"/>
    </location>
</feature>
<dbReference type="GO" id="GO:0003676">
    <property type="term" value="F:nucleic acid binding"/>
    <property type="evidence" value="ECO:0007669"/>
    <property type="project" value="InterPro"/>
</dbReference>
<feature type="region of interest" description="Disordered" evidence="3">
    <location>
        <begin position="175"/>
        <end position="198"/>
    </location>
</feature>
<proteinExistence type="predicted"/>
<feature type="region of interest" description="Disordered" evidence="3">
    <location>
        <begin position="713"/>
        <end position="754"/>
    </location>
</feature>
<evidence type="ECO:0000256" key="1">
    <source>
        <dbReference type="PROSITE-ProRule" id="PRU00047"/>
    </source>
</evidence>
<keyword evidence="6" id="KW-1185">Reference proteome</keyword>
<feature type="compositionally biased region" description="Low complexity" evidence="3">
    <location>
        <begin position="670"/>
        <end position="685"/>
    </location>
</feature>
<feature type="region of interest" description="Disordered" evidence="3">
    <location>
        <begin position="440"/>
        <end position="538"/>
    </location>
</feature>
<evidence type="ECO:0000256" key="2">
    <source>
        <dbReference type="SAM" id="Coils"/>
    </source>
</evidence>
<dbReference type="GO" id="GO:0008270">
    <property type="term" value="F:zinc ion binding"/>
    <property type="evidence" value="ECO:0007669"/>
    <property type="project" value="UniProtKB-KW"/>
</dbReference>
<feature type="domain" description="CCHC-type" evidence="4">
    <location>
        <begin position="424"/>
        <end position="440"/>
    </location>
</feature>
<evidence type="ECO:0000313" key="5">
    <source>
        <dbReference type="EMBL" id="KZV37518.1"/>
    </source>
</evidence>
<dbReference type="Proteomes" id="UP000250235">
    <property type="component" value="Unassembled WGS sequence"/>
</dbReference>
<dbReference type="AlphaFoldDB" id="A0A2Z7BV47"/>
<dbReference type="InterPro" id="IPR001878">
    <property type="entry name" value="Znf_CCHC"/>
</dbReference>
<dbReference type="PROSITE" id="PS50158">
    <property type="entry name" value="ZF_CCHC"/>
    <property type="match status" value="1"/>
</dbReference>